<proteinExistence type="predicted"/>
<evidence type="ECO:0000313" key="4">
    <source>
        <dbReference type="Proteomes" id="UP000613740"/>
    </source>
</evidence>
<evidence type="ECO:0000256" key="1">
    <source>
        <dbReference type="SAM" id="Coils"/>
    </source>
</evidence>
<reference evidence="3" key="1">
    <citation type="journal article" date="2020" name="bioRxiv">
        <title>Comparative genomics of Chlamydomonas.</title>
        <authorList>
            <person name="Craig R.J."/>
            <person name="Hasan A.R."/>
            <person name="Ness R.W."/>
            <person name="Keightley P.D."/>
        </authorList>
    </citation>
    <scope>NUCLEOTIDE SEQUENCE</scope>
    <source>
        <strain evidence="3">CCAP 11/173</strain>
    </source>
</reference>
<dbReference type="EMBL" id="JAEHOD010000007">
    <property type="protein sequence ID" value="KAG2451783.1"/>
    <property type="molecule type" value="Genomic_DNA"/>
</dbReference>
<gene>
    <name evidence="3" type="ORF">HYH02_003561</name>
</gene>
<evidence type="ECO:0000313" key="3">
    <source>
        <dbReference type="EMBL" id="KAG2451783.1"/>
    </source>
</evidence>
<evidence type="ECO:0000256" key="2">
    <source>
        <dbReference type="SAM" id="MobiDB-lite"/>
    </source>
</evidence>
<organism evidence="3 4">
    <name type="scientific">Chlamydomonas schloesseri</name>
    <dbReference type="NCBI Taxonomy" id="2026947"/>
    <lineage>
        <taxon>Eukaryota</taxon>
        <taxon>Viridiplantae</taxon>
        <taxon>Chlorophyta</taxon>
        <taxon>core chlorophytes</taxon>
        <taxon>Chlorophyceae</taxon>
        <taxon>CS clade</taxon>
        <taxon>Chlamydomonadales</taxon>
        <taxon>Chlamydomonadaceae</taxon>
        <taxon>Chlamydomonas</taxon>
    </lineage>
</organism>
<dbReference type="Proteomes" id="UP000613740">
    <property type="component" value="Unassembled WGS sequence"/>
</dbReference>
<name>A0A835WPQ1_9CHLO</name>
<sequence>MFNSGGPPRLGAAPALGAGATGPSGGNNNYLQLLENYGRLIAGQEGQLATLREQRAGLAGELEAARRQRDAATELASTARARTAALEAERRTKECDLHAIKARNDALRADIEARRSQLEGLKQQQGESKELFVTRCMQLEQEVRAVLAEHTAAAAAAAATTAAAAAAAGAPGGGAVYDGGDDGRNQVDQLGPVAAAAAAAEAASSSPQLGAACGMLSGREGNGGSGPSLQLVPGLTVAAPALAPQALAAGPGGSGPQLQQHSGGGGGGATPASGEGLPSASQEGVGEGAFGSQLPCGPHTQ</sequence>
<dbReference type="OrthoDB" id="550258at2759"/>
<keyword evidence="4" id="KW-1185">Reference proteome</keyword>
<protein>
    <submittedName>
        <fullName evidence="3">Uncharacterized protein</fullName>
    </submittedName>
</protein>
<comment type="caution">
    <text evidence="3">The sequence shown here is derived from an EMBL/GenBank/DDBJ whole genome shotgun (WGS) entry which is preliminary data.</text>
</comment>
<accession>A0A835WPQ1</accession>
<keyword evidence="1" id="KW-0175">Coiled coil</keyword>
<dbReference type="AlphaFoldDB" id="A0A835WPQ1"/>
<feature type="coiled-coil region" evidence="1">
    <location>
        <begin position="34"/>
        <end position="124"/>
    </location>
</feature>
<feature type="region of interest" description="Disordered" evidence="2">
    <location>
        <begin position="247"/>
        <end position="301"/>
    </location>
</feature>